<evidence type="ECO:0000256" key="2">
    <source>
        <dbReference type="ARBA" id="ARBA00022692"/>
    </source>
</evidence>
<dbReference type="NCBIfam" id="TIGR02228">
    <property type="entry name" value="sigpep_I_arch"/>
    <property type="match status" value="1"/>
</dbReference>
<gene>
    <name evidence="8" type="ORF">C426_0003</name>
</gene>
<feature type="compositionally biased region" description="Basic and acidic residues" evidence="6">
    <location>
        <begin position="117"/>
        <end position="127"/>
    </location>
</feature>
<organism evidence="8 9">
    <name type="scientific">Lactococcus garvieae DCC43</name>
    <dbReference type="NCBI Taxonomy" id="1231377"/>
    <lineage>
        <taxon>Bacteria</taxon>
        <taxon>Bacillati</taxon>
        <taxon>Bacillota</taxon>
        <taxon>Bacilli</taxon>
        <taxon>Lactobacillales</taxon>
        <taxon>Streptococcaceae</taxon>
        <taxon>Lactococcus</taxon>
    </lineage>
</organism>
<keyword evidence="4 7" id="KW-0472">Membrane</keyword>
<evidence type="ECO:0000256" key="7">
    <source>
        <dbReference type="SAM" id="Phobius"/>
    </source>
</evidence>
<dbReference type="SUPFAM" id="SSF51306">
    <property type="entry name" value="LexA/Signal peptidase"/>
    <property type="match status" value="1"/>
</dbReference>
<protein>
    <recommendedName>
        <fullName evidence="5">Signal peptidase I</fullName>
        <ecNumber evidence="5">3.4.21.89</ecNumber>
    </recommendedName>
</protein>
<dbReference type="RefSeq" id="WP_003134372.1">
    <property type="nucleotide sequence ID" value="NZ_AMQS01000001.1"/>
</dbReference>
<dbReference type="Proteomes" id="UP000006787">
    <property type="component" value="Unassembled WGS sequence"/>
</dbReference>
<dbReference type="EMBL" id="AMQS01000001">
    <property type="protein sequence ID" value="EKF52430.1"/>
    <property type="molecule type" value="Genomic_DNA"/>
</dbReference>
<dbReference type="GO" id="GO:0009003">
    <property type="term" value="F:signal peptidase activity"/>
    <property type="evidence" value="ECO:0007669"/>
    <property type="project" value="UniProtKB-EC"/>
</dbReference>
<evidence type="ECO:0000313" key="8">
    <source>
        <dbReference type="EMBL" id="EKF52430.1"/>
    </source>
</evidence>
<keyword evidence="2 7" id="KW-0812">Transmembrane</keyword>
<keyword evidence="3 7" id="KW-1133">Transmembrane helix</keyword>
<accession>K2PM55</accession>
<evidence type="ECO:0000256" key="5">
    <source>
        <dbReference type="NCBIfam" id="TIGR02228"/>
    </source>
</evidence>
<name>K2PM55_9LACT</name>
<sequence>MNKVPKKQKSEGKVVYHDLSGGEDFATAACDFPEDIQAIQERVRAAIRATEASYEASILDTPTTKKSFEKVLEVHYPSSQKNEPTIVFPAVHKVEEPPSISAQSVVVEPKQAMEKAKKKTYTHEAQKKSLRSNKLAEEAPVARSENSPRQEGSYLYYNASPKEAKHYPTIVVNKLTVSTAPRAEFYKEHQLALKNEGKNKEASRLKPKPKSKGAGILSNTIFYLIIILLLVFLESSVILQNENDKPVNLAGFSPMTVLSNSMKSVYPKGSLLVTRQVNPQTLNIGDDITFITEANRTVTHRIVGIEEDYLRTRERGFVTKGVDNAREDAEIVHANNVVGRVIFSSYPLGRIVQFIREHLVISVILMLVLVLILHEMLSFFITRLKQGKTRKNRRIKPKNRVKRRKVRERKVLSHEAI</sequence>
<reference evidence="8 9" key="1">
    <citation type="journal article" date="2012" name="J. Bacteriol.">
        <title>Genome Sequence of the Bacteriocin-Producing Strain Lactococcus garvieae DCC43.</title>
        <authorList>
            <person name="Gabrielsen C."/>
            <person name="Brede D.A."/>
            <person name="Hernandez P.E."/>
            <person name="Nes I.F."/>
            <person name="Diep D.B."/>
        </authorList>
    </citation>
    <scope>NUCLEOTIDE SEQUENCE [LARGE SCALE GENOMIC DNA]</scope>
    <source>
        <strain evidence="8 9">DCC43</strain>
    </source>
</reference>
<feature type="transmembrane region" description="Helical" evidence="7">
    <location>
        <begin position="359"/>
        <end position="384"/>
    </location>
</feature>
<evidence type="ECO:0000313" key="9">
    <source>
        <dbReference type="Proteomes" id="UP000006787"/>
    </source>
</evidence>
<feature type="transmembrane region" description="Helical" evidence="7">
    <location>
        <begin position="214"/>
        <end position="233"/>
    </location>
</feature>
<evidence type="ECO:0000256" key="3">
    <source>
        <dbReference type="ARBA" id="ARBA00022989"/>
    </source>
</evidence>
<feature type="region of interest" description="Disordered" evidence="6">
    <location>
        <begin position="117"/>
        <end position="147"/>
    </location>
</feature>
<dbReference type="GO" id="GO:0016020">
    <property type="term" value="C:membrane"/>
    <property type="evidence" value="ECO:0007669"/>
    <property type="project" value="UniProtKB-SubCell"/>
</dbReference>
<dbReference type="CDD" id="cd06462">
    <property type="entry name" value="Peptidase_S24_S26"/>
    <property type="match status" value="1"/>
</dbReference>
<dbReference type="AlphaFoldDB" id="K2PM55"/>
<evidence type="ECO:0000256" key="4">
    <source>
        <dbReference type="ARBA" id="ARBA00023136"/>
    </source>
</evidence>
<dbReference type="InterPro" id="IPR036286">
    <property type="entry name" value="LexA/Signal_pep-like_sf"/>
</dbReference>
<dbReference type="GO" id="GO:0004252">
    <property type="term" value="F:serine-type endopeptidase activity"/>
    <property type="evidence" value="ECO:0007669"/>
    <property type="project" value="UniProtKB-UniRule"/>
</dbReference>
<dbReference type="eggNOG" id="COG0681">
    <property type="taxonomic scope" value="Bacteria"/>
</dbReference>
<dbReference type="EC" id="3.4.21.89" evidence="5"/>
<proteinExistence type="predicted"/>
<evidence type="ECO:0000256" key="6">
    <source>
        <dbReference type="SAM" id="MobiDB-lite"/>
    </source>
</evidence>
<comment type="caution">
    <text evidence="8">The sequence shown here is derived from an EMBL/GenBank/DDBJ whole genome shotgun (WGS) entry which is preliminary data.</text>
</comment>
<comment type="subcellular location">
    <subcellularLocation>
        <location evidence="1">Membrane</location>
    </subcellularLocation>
</comment>
<dbReference type="GO" id="GO:0006465">
    <property type="term" value="P:signal peptide processing"/>
    <property type="evidence" value="ECO:0007669"/>
    <property type="project" value="UniProtKB-UniRule"/>
</dbReference>
<dbReference type="InterPro" id="IPR001733">
    <property type="entry name" value="Peptidase_S26B"/>
</dbReference>
<dbReference type="PATRIC" id="fig|1231377.3.peg.3"/>
<evidence type="ECO:0000256" key="1">
    <source>
        <dbReference type="ARBA" id="ARBA00004370"/>
    </source>
</evidence>